<dbReference type="GO" id="GO:0006777">
    <property type="term" value="P:Mo-molybdopterin cofactor biosynthetic process"/>
    <property type="evidence" value="ECO:0007669"/>
    <property type="project" value="UniProtKB-KW"/>
</dbReference>
<dbReference type="EC" id="2.8.1.12" evidence="3"/>
<dbReference type="Gene3D" id="3.90.1170.40">
    <property type="entry name" value="Molybdopterin biosynthesis MoaE subunit"/>
    <property type="match status" value="1"/>
</dbReference>
<sequence>MIRIAVQAAPIDLAAAVAAAESDGAGAIATFTGVVRGDDGVELLELEHYPGMTERALERIAADAAARWSLLSATIIHRVGPMQPGERIVFVAAVAPHRSAALDACAAMIDVLKTTAPFWKREVRGGASAWVAAREADEAAAARWQ</sequence>
<name>A0A285QZ45_9SPHN</name>
<dbReference type="InterPro" id="IPR036563">
    <property type="entry name" value="MoaE_sf"/>
</dbReference>
<evidence type="ECO:0000256" key="2">
    <source>
        <dbReference type="ARBA" id="ARBA00005426"/>
    </source>
</evidence>
<organism evidence="13 14">
    <name type="scientific">Sphingomonas guangdongensis</name>
    <dbReference type="NCBI Taxonomy" id="1141890"/>
    <lineage>
        <taxon>Bacteria</taxon>
        <taxon>Pseudomonadati</taxon>
        <taxon>Pseudomonadota</taxon>
        <taxon>Alphaproteobacteria</taxon>
        <taxon>Sphingomonadales</taxon>
        <taxon>Sphingomonadaceae</taxon>
        <taxon>Sphingomonas</taxon>
    </lineage>
</organism>
<dbReference type="EMBL" id="OBMI01000002">
    <property type="protein sequence ID" value="SOB87183.1"/>
    <property type="molecule type" value="Genomic_DNA"/>
</dbReference>
<comment type="pathway">
    <text evidence="1">Cofactor biosynthesis; molybdopterin biosynthesis.</text>
</comment>
<protein>
    <recommendedName>
        <fullName evidence="4">Molybdopterin synthase catalytic subunit</fullName>
        <ecNumber evidence="3">2.8.1.12</ecNumber>
    </recommendedName>
    <alternativeName>
        <fullName evidence="10">MPT synthase subunit 2</fullName>
    </alternativeName>
    <alternativeName>
        <fullName evidence="8">Molybdenum cofactor biosynthesis protein E</fullName>
    </alternativeName>
    <alternativeName>
        <fullName evidence="9">Molybdopterin-converting factor large subunit</fullName>
    </alternativeName>
    <alternativeName>
        <fullName evidence="11">Molybdopterin-converting factor subunit 2</fullName>
    </alternativeName>
</protein>
<reference evidence="13 14" key="1">
    <citation type="submission" date="2017-07" db="EMBL/GenBank/DDBJ databases">
        <authorList>
            <person name="Sun Z.S."/>
            <person name="Albrecht U."/>
            <person name="Echele G."/>
            <person name="Lee C.C."/>
        </authorList>
    </citation>
    <scope>NUCLEOTIDE SEQUENCE [LARGE SCALE GENOMIC DNA]</scope>
    <source>
        <strain evidence="13 14">CGMCC 1.12672</strain>
    </source>
</reference>
<comment type="subunit">
    <text evidence="7">Heterotetramer of 2 MoaD subunits and 2 MoaE subunits. Also stable as homodimer. The enzyme changes between these two forms during catalysis.</text>
</comment>
<evidence type="ECO:0000256" key="10">
    <source>
        <dbReference type="ARBA" id="ARBA00030781"/>
    </source>
</evidence>
<evidence type="ECO:0000256" key="1">
    <source>
        <dbReference type="ARBA" id="ARBA00005046"/>
    </source>
</evidence>
<dbReference type="Pfam" id="PF02391">
    <property type="entry name" value="MoaE"/>
    <property type="match status" value="1"/>
</dbReference>
<evidence type="ECO:0000256" key="8">
    <source>
        <dbReference type="ARBA" id="ARBA00029745"/>
    </source>
</evidence>
<evidence type="ECO:0000256" key="3">
    <source>
        <dbReference type="ARBA" id="ARBA00011950"/>
    </source>
</evidence>
<evidence type="ECO:0000313" key="13">
    <source>
        <dbReference type="EMBL" id="SOB87183.1"/>
    </source>
</evidence>
<gene>
    <name evidence="13" type="ORF">SAMN06297144_2307</name>
</gene>
<comment type="catalytic activity">
    <reaction evidence="12">
        <text>2 [molybdopterin-synthase sulfur-carrier protein]-C-terminal-Gly-aminoethanethioate + cyclic pyranopterin phosphate + H2O = molybdopterin + 2 [molybdopterin-synthase sulfur-carrier protein]-C-terminal Gly-Gly + 2 H(+)</text>
        <dbReference type="Rhea" id="RHEA:26333"/>
        <dbReference type="Rhea" id="RHEA-COMP:12202"/>
        <dbReference type="Rhea" id="RHEA-COMP:19907"/>
        <dbReference type="ChEBI" id="CHEBI:15377"/>
        <dbReference type="ChEBI" id="CHEBI:15378"/>
        <dbReference type="ChEBI" id="CHEBI:58698"/>
        <dbReference type="ChEBI" id="CHEBI:59648"/>
        <dbReference type="ChEBI" id="CHEBI:90778"/>
        <dbReference type="ChEBI" id="CHEBI:232372"/>
        <dbReference type="EC" id="2.8.1.12"/>
    </reaction>
</comment>
<keyword evidence="5" id="KW-0501">Molybdenum cofactor biosynthesis</keyword>
<evidence type="ECO:0000256" key="7">
    <source>
        <dbReference type="ARBA" id="ARBA00026066"/>
    </source>
</evidence>
<evidence type="ECO:0000256" key="11">
    <source>
        <dbReference type="ARBA" id="ARBA00032474"/>
    </source>
</evidence>
<proteinExistence type="inferred from homology"/>
<evidence type="ECO:0000256" key="9">
    <source>
        <dbReference type="ARBA" id="ARBA00030407"/>
    </source>
</evidence>
<dbReference type="OrthoDB" id="9803224at2"/>
<dbReference type="PANTHER" id="PTHR23404">
    <property type="entry name" value="MOLYBDOPTERIN SYNTHASE RELATED"/>
    <property type="match status" value="1"/>
</dbReference>
<dbReference type="InterPro" id="IPR003448">
    <property type="entry name" value="Mopterin_biosynth_MoaE"/>
</dbReference>
<dbReference type="SUPFAM" id="SSF54690">
    <property type="entry name" value="Molybdopterin synthase subunit MoaE"/>
    <property type="match status" value="1"/>
</dbReference>
<evidence type="ECO:0000256" key="4">
    <source>
        <dbReference type="ARBA" id="ARBA00013858"/>
    </source>
</evidence>
<evidence type="ECO:0000256" key="12">
    <source>
        <dbReference type="ARBA" id="ARBA00049878"/>
    </source>
</evidence>
<evidence type="ECO:0000256" key="5">
    <source>
        <dbReference type="ARBA" id="ARBA00023150"/>
    </source>
</evidence>
<dbReference type="Proteomes" id="UP000219494">
    <property type="component" value="Unassembled WGS sequence"/>
</dbReference>
<comment type="function">
    <text evidence="6">Converts molybdopterin precursor Z into molybdopterin. This requires the incorporation of two sulfur atoms into precursor Z to generate a dithiolene group. The sulfur is provided by MoaD.</text>
</comment>
<keyword evidence="14" id="KW-1185">Reference proteome</keyword>
<comment type="similarity">
    <text evidence="2">Belongs to the MoaE family.</text>
</comment>
<dbReference type="RefSeq" id="WP_097064102.1">
    <property type="nucleotide sequence ID" value="NZ_OBMI01000002.1"/>
</dbReference>
<evidence type="ECO:0000256" key="6">
    <source>
        <dbReference type="ARBA" id="ARBA00025448"/>
    </source>
</evidence>
<evidence type="ECO:0000313" key="14">
    <source>
        <dbReference type="Proteomes" id="UP000219494"/>
    </source>
</evidence>
<dbReference type="CDD" id="cd00756">
    <property type="entry name" value="MoaE"/>
    <property type="match status" value="1"/>
</dbReference>
<dbReference type="GO" id="GO:0030366">
    <property type="term" value="F:molybdopterin synthase activity"/>
    <property type="evidence" value="ECO:0007669"/>
    <property type="project" value="UniProtKB-EC"/>
</dbReference>
<dbReference type="AlphaFoldDB" id="A0A285QZ45"/>
<accession>A0A285QZ45</accession>
<dbReference type="UniPathway" id="UPA00344"/>